<evidence type="ECO:0000259" key="1">
    <source>
        <dbReference type="Pfam" id="PF16586"/>
    </source>
</evidence>
<comment type="caution">
    <text evidence="3">The sequence shown here is derived from an EMBL/GenBank/DDBJ whole genome shotgun (WGS) entry which is preliminary data.</text>
</comment>
<evidence type="ECO:0000313" key="4">
    <source>
        <dbReference type="Proteomes" id="UP000276603"/>
    </source>
</evidence>
<accession>A0A3B0C672</accession>
<dbReference type="PANTHER" id="PTHR37836:SF2">
    <property type="entry name" value="DUF4038 DOMAIN-CONTAINING PROTEIN"/>
    <property type="match status" value="1"/>
</dbReference>
<organism evidence="3 4">
    <name type="scientific">Ulvibacterium marinum</name>
    <dbReference type="NCBI Taxonomy" id="2419782"/>
    <lineage>
        <taxon>Bacteria</taxon>
        <taxon>Pseudomonadati</taxon>
        <taxon>Bacteroidota</taxon>
        <taxon>Flavobacteriia</taxon>
        <taxon>Flavobacteriales</taxon>
        <taxon>Flavobacteriaceae</taxon>
        <taxon>Ulvibacterium</taxon>
    </lineage>
</organism>
<dbReference type="Gene3D" id="2.60.40.3950">
    <property type="match status" value="1"/>
</dbReference>
<gene>
    <name evidence="3" type="ORF">D7Z94_15650</name>
</gene>
<sequence length="487" mass="57706">MLLFVSITVSATERWDIFEIELKGPKTENPFTEIWVQAEFQFKNFRYHVDGFYDGDQTYKIRFMPEHVGKWTYVIKSNSPEMNGKTGKFRCTPATPNNHGPVSVRDTFHFKYADGAPFYVLGTTAYAWVHQKEERIKETLNTLEQEAFNKIRMTVMPKYYGRYVSNEPDLYPFEGSLESGWDRTRFNVEFFRHLEKQVGELRKRSVEADIIIFHPYDKDSWGFSKGTVEENVFYLKYLVARLASYRNVWWSMANEYDVMHKPESEWETYFKELVANDPYQHLKSIHNGKSWYNHSNPWITHLSVQTPYLEKTQTWRETYHKPVVNDEFVYEGNVPFDWGNLTPEETVNRFWTIYCRGGYASHGETYVHPENILWWAKGGKLYGKSPKRLRFLAQIMKAAPEKGLTPIHTQWNKETYLYKEQDYFLFYYGNSQQASARLKLAKDKKYSVEIIDAWNMTVEKLEDEYSGTVEIPLPQQRPYMAVRAIAK</sequence>
<dbReference type="OrthoDB" id="59486at2"/>
<protein>
    <submittedName>
        <fullName evidence="3">DUF5060 domain-containing protein</fullName>
    </submittedName>
</protein>
<dbReference type="Pfam" id="PF18310">
    <property type="entry name" value="DUF5605"/>
    <property type="match status" value="1"/>
</dbReference>
<evidence type="ECO:0000313" key="3">
    <source>
        <dbReference type="EMBL" id="RKN80351.1"/>
    </source>
</evidence>
<dbReference type="SUPFAM" id="SSF51445">
    <property type="entry name" value="(Trans)glycosidases"/>
    <property type="match status" value="1"/>
</dbReference>
<dbReference type="EMBL" id="RBCJ01000003">
    <property type="protein sequence ID" value="RKN80351.1"/>
    <property type="molecule type" value="Genomic_DNA"/>
</dbReference>
<dbReference type="AlphaFoldDB" id="A0A3B0C672"/>
<dbReference type="InterPro" id="IPR013783">
    <property type="entry name" value="Ig-like_fold"/>
</dbReference>
<dbReference type="Gene3D" id="3.20.20.80">
    <property type="entry name" value="Glycosidases"/>
    <property type="match status" value="1"/>
</dbReference>
<proteinExistence type="predicted"/>
<dbReference type="Gene3D" id="2.60.40.10">
    <property type="entry name" value="Immunoglobulins"/>
    <property type="match status" value="1"/>
</dbReference>
<keyword evidence="4" id="KW-1185">Reference proteome</keyword>
<feature type="domain" description="DUF5605" evidence="2">
    <location>
        <begin position="416"/>
        <end position="483"/>
    </location>
</feature>
<feature type="domain" description="DUF5060" evidence="1">
    <location>
        <begin position="12"/>
        <end position="78"/>
    </location>
</feature>
<dbReference type="InterPro" id="IPR017853">
    <property type="entry name" value="GH"/>
</dbReference>
<evidence type="ECO:0000259" key="2">
    <source>
        <dbReference type="Pfam" id="PF18310"/>
    </source>
</evidence>
<dbReference type="InterPro" id="IPR041239">
    <property type="entry name" value="DUF5605"/>
</dbReference>
<dbReference type="Pfam" id="PF16586">
    <property type="entry name" value="DUF5060"/>
    <property type="match status" value="1"/>
</dbReference>
<dbReference type="InterPro" id="IPR032260">
    <property type="entry name" value="DUF5060"/>
</dbReference>
<dbReference type="Proteomes" id="UP000276603">
    <property type="component" value="Unassembled WGS sequence"/>
</dbReference>
<name>A0A3B0C672_9FLAO</name>
<dbReference type="PANTHER" id="PTHR37836">
    <property type="entry name" value="LMO1036 PROTEIN"/>
    <property type="match status" value="1"/>
</dbReference>
<reference evidence="3 4" key="1">
    <citation type="submission" date="2018-10" db="EMBL/GenBank/DDBJ databases">
        <title>Ulvibacterium marinum gen. nov., sp. nov., a novel marine bacterium of the family Flavobacteriaceae, isolated from a culture of the green alga Ulva prolifera.</title>
        <authorList>
            <person name="Zhang Z."/>
        </authorList>
    </citation>
    <scope>NUCLEOTIDE SEQUENCE [LARGE SCALE GENOMIC DNA]</scope>
    <source>
        <strain evidence="3 4">CCMM003</strain>
    </source>
</reference>